<proteinExistence type="predicted"/>
<keyword evidence="2" id="KW-0489">Methyltransferase</keyword>
<evidence type="ECO:0000313" key="3">
    <source>
        <dbReference type="Proteomes" id="UP000198282"/>
    </source>
</evidence>
<dbReference type="AlphaFoldDB" id="A0A239AP45"/>
<dbReference type="Gene3D" id="3.40.50.150">
    <property type="entry name" value="Vaccinia Virus protein VP39"/>
    <property type="match status" value="1"/>
</dbReference>
<dbReference type="GO" id="GO:0008168">
    <property type="term" value="F:methyltransferase activity"/>
    <property type="evidence" value="ECO:0007669"/>
    <property type="project" value="UniProtKB-KW"/>
</dbReference>
<dbReference type="Proteomes" id="UP000198282">
    <property type="component" value="Unassembled WGS sequence"/>
</dbReference>
<dbReference type="PIRSF" id="PIRSF017393">
    <property type="entry name" value="MTase_SAV2177"/>
    <property type="match status" value="1"/>
</dbReference>
<dbReference type="Pfam" id="PF04672">
    <property type="entry name" value="Methyltransf_19"/>
    <property type="match status" value="1"/>
</dbReference>
<name>A0A239AP45_9ACTN</name>
<evidence type="ECO:0000313" key="2">
    <source>
        <dbReference type="EMBL" id="SNR97309.1"/>
    </source>
</evidence>
<sequence length="271" mass="30118">MSVLRADAARSDHTPPGIDSTTPNVARMYDYYLGGKDNYAADRACADEVIRQAPHVITMARENRLFLGRAVRYLAGEMGINQFLDIGAGLPTRENVHQVAQRFAPGARTVYIDNDPVVLSHGRALLMSDDHTWVIKQDLRTPDEILDTVDTLGLLNLSRPVAVLLVAVLHFITDDEDPYRIVKTLMNGLAPGSHLVISHVERRPDLETAAANYRHASSPVILRSAEDVSRFFDGMDLLDPGLVGVCDWHPEHVTYFSDRERALRCGVARKP</sequence>
<reference evidence="2 3" key="1">
    <citation type="submission" date="2017-06" db="EMBL/GenBank/DDBJ databases">
        <authorList>
            <person name="Kim H.J."/>
            <person name="Triplett B.A."/>
        </authorList>
    </citation>
    <scope>NUCLEOTIDE SEQUENCE [LARGE SCALE GENOMIC DNA]</scope>
    <source>
        <strain evidence="2 3">CGMCC 4.2132</strain>
    </source>
</reference>
<dbReference type="OrthoDB" id="4134439at2"/>
<protein>
    <submittedName>
        <fullName evidence="2">S-adenosyl methyltransferase</fullName>
    </submittedName>
</protein>
<dbReference type="RefSeq" id="WP_089205456.1">
    <property type="nucleotide sequence ID" value="NZ_FZOD01000002.1"/>
</dbReference>
<dbReference type="InterPro" id="IPR006764">
    <property type="entry name" value="SAM_dep_MeTrfase_SAV2177_type"/>
</dbReference>
<dbReference type="GO" id="GO:0032259">
    <property type="term" value="P:methylation"/>
    <property type="evidence" value="ECO:0007669"/>
    <property type="project" value="UniProtKB-KW"/>
</dbReference>
<evidence type="ECO:0000256" key="1">
    <source>
        <dbReference type="SAM" id="MobiDB-lite"/>
    </source>
</evidence>
<dbReference type="EMBL" id="FZOD01000002">
    <property type="protein sequence ID" value="SNR97309.1"/>
    <property type="molecule type" value="Genomic_DNA"/>
</dbReference>
<keyword evidence="3" id="KW-1185">Reference proteome</keyword>
<gene>
    <name evidence="2" type="ORF">SAMN05216276_100260</name>
</gene>
<organism evidence="2 3">
    <name type="scientific">Streptosporangium subroseum</name>
    <dbReference type="NCBI Taxonomy" id="106412"/>
    <lineage>
        <taxon>Bacteria</taxon>
        <taxon>Bacillati</taxon>
        <taxon>Actinomycetota</taxon>
        <taxon>Actinomycetes</taxon>
        <taxon>Streptosporangiales</taxon>
        <taxon>Streptosporangiaceae</taxon>
        <taxon>Streptosporangium</taxon>
    </lineage>
</organism>
<accession>A0A239AP45</accession>
<dbReference type="InterPro" id="IPR029063">
    <property type="entry name" value="SAM-dependent_MTases_sf"/>
</dbReference>
<feature type="region of interest" description="Disordered" evidence="1">
    <location>
        <begin position="1"/>
        <end position="21"/>
    </location>
</feature>
<keyword evidence="2" id="KW-0808">Transferase</keyword>
<dbReference type="SUPFAM" id="SSF53335">
    <property type="entry name" value="S-adenosyl-L-methionine-dependent methyltransferases"/>
    <property type="match status" value="1"/>
</dbReference>